<name>A0ABT1LGA9_9HYPH</name>
<dbReference type="InterPro" id="IPR036282">
    <property type="entry name" value="Glutathione-S-Trfase_C_sf"/>
</dbReference>
<sequence>MSTPIVYGPDYSTYVRTVRMVFAEKPADYRLEPVDLLSGQGRQSAHLGRHPFGKVPAFEHDGFAFYETSAIARYVDQVFPGRRLQPADARQAARMNWAIGLLDSYGYGAIVGKIVWQRLITPMTGGTCDESIVEAARPTAATCLAELDRIKGSDPWLAGGDLTLADLWLAPIMAYFSMTPDFARMMEPCPGLRAWWDTMAQRPSLASTQPRLG</sequence>
<evidence type="ECO:0000256" key="2">
    <source>
        <dbReference type="ARBA" id="ARBA00022679"/>
    </source>
</evidence>
<evidence type="ECO:0000256" key="1">
    <source>
        <dbReference type="ARBA" id="ARBA00012452"/>
    </source>
</evidence>
<gene>
    <name evidence="5" type="ORF">NK718_12240</name>
</gene>
<dbReference type="InterPro" id="IPR040079">
    <property type="entry name" value="Glutathione_S-Trfase"/>
</dbReference>
<dbReference type="Proteomes" id="UP001205890">
    <property type="component" value="Unassembled WGS sequence"/>
</dbReference>
<keyword evidence="2" id="KW-0808">Transferase</keyword>
<evidence type="ECO:0000259" key="4">
    <source>
        <dbReference type="PROSITE" id="PS50405"/>
    </source>
</evidence>
<feature type="domain" description="GST C-terminal" evidence="4">
    <location>
        <begin position="88"/>
        <end position="213"/>
    </location>
</feature>
<proteinExistence type="predicted"/>
<dbReference type="RefSeq" id="WP_254742473.1">
    <property type="nucleotide sequence ID" value="NZ_JANCLU010000010.1"/>
</dbReference>
<reference evidence="5 6" key="1">
    <citation type="submission" date="2022-07" db="EMBL/GenBank/DDBJ databases">
        <authorList>
            <person name="Li W.-J."/>
            <person name="Deng Q.-Q."/>
        </authorList>
    </citation>
    <scope>NUCLEOTIDE SEQUENCE [LARGE SCALE GENOMIC DNA]</scope>
    <source>
        <strain evidence="5 6">SYSU M60028</strain>
    </source>
</reference>
<dbReference type="PROSITE" id="PS50405">
    <property type="entry name" value="GST_CTER"/>
    <property type="match status" value="1"/>
</dbReference>
<dbReference type="SFLD" id="SFLDG00358">
    <property type="entry name" value="Main_(cytGST)"/>
    <property type="match status" value="1"/>
</dbReference>
<dbReference type="SFLD" id="SFLDS00019">
    <property type="entry name" value="Glutathione_Transferase_(cytos"/>
    <property type="match status" value="1"/>
</dbReference>
<evidence type="ECO:0000313" key="5">
    <source>
        <dbReference type="EMBL" id="MCP8939288.1"/>
    </source>
</evidence>
<dbReference type="PANTHER" id="PTHR43900">
    <property type="entry name" value="GLUTATHIONE S-TRANSFERASE RHO"/>
    <property type="match status" value="1"/>
</dbReference>
<dbReference type="InterPro" id="IPR036249">
    <property type="entry name" value="Thioredoxin-like_sf"/>
</dbReference>
<keyword evidence="6" id="KW-1185">Reference proteome</keyword>
<dbReference type="InterPro" id="IPR004046">
    <property type="entry name" value="GST_C"/>
</dbReference>
<evidence type="ECO:0000313" key="6">
    <source>
        <dbReference type="Proteomes" id="UP001205890"/>
    </source>
</evidence>
<dbReference type="Pfam" id="PF13417">
    <property type="entry name" value="GST_N_3"/>
    <property type="match status" value="1"/>
</dbReference>
<organism evidence="5 6">
    <name type="scientific">Alsobacter ponti</name>
    <dbReference type="NCBI Taxonomy" id="2962936"/>
    <lineage>
        <taxon>Bacteria</taxon>
        <taxon>Pseudomonadati</taxon>
        <taxon>Pseudomonadota</taxon>
        <taxon>Alphaproteobacteria</taxon>
        <taxon>Hyphomicrobiales</taxon>
        <taxon>Alsobacteraceae</taxon>
        <taxon>Alsobacter</taxon>
    </lineage>
</organism>
<dbReference type="EC" id="2.5.1.18" evidence="1"/>
<dbReference type="PANTHER" id="PTHR43900:SF3">
    <property type="entry name" value="GLUTATHIONE S-TRANSFERASE RHO"/>
    <property type="match status" value="1"/>
</dbReference>
<protein>
    <recommendedName>
        <fullName evidence="1">glutathione transferase</fullName>
        <ecNumber evidence="1">2.5.1.18</ecNumber>
    </recommendedName>
</protein>
<dbReference type="Gene3D" id="1.20.1050.10">
    <property type="match status" value="1"/>
</dbReference>
<comment type="caution">
    <text evidence="5">The sequence shown here is derived from an EMBL/GenBank/DDBJ whole genome shotgun (WGS) entry which is preliminary data.</text>
</comment>
<dbReference type="InterPro" id="IPR010987">
    <property type="entry name" value="Glutathione-S-Trfase_C-like"/>
</dbReference>
<dbReference type="SUPFAM" id="SSF52833">
    <property type="entry name" value="Thioredoxin-like"/>
    <property type="match status" value="1"/>
</dbReference>
<feature type="domain" description="GST N-terminal" evidence="3">
    <location>
        <begin position="2"/>
        <end position="83"/>
    </location>
</feature>
<evidence type="ECO:0000259" key="3">
    <source>
        <dbReference type="PROSITE" id="PS50404"/>
    </source>
</evidence>
<dbReference type="PROSITE" id="PS50404">
    <property type="entry name" value="GST_NTER"/>
    <property type="match status" value="1"/>
</dbReference>
<dbReference type="SUPFAM" id="SSF47616">
    <property type="entry name" value="GST C-terminal domain-like"/>
    <property type="match status" value="1"/>
</dbReference>
<dbReference type="InterPro" id="IPR004045">
    <property type="entry name" value="Glutathione_S-Trfase_N"/>
</dbReference>
<accession>A0ABT1LGA9</accession>
<dbReference type="Pfam" id="PF00043">
    <property type="entry name" value="GST_C"/>
    <property type="match status" value="1"/>
</dbReference>
<dbReference type="EMBL" id="JANCLU010000010">
    <property type="protein sequence ID" value="MCP8939288.1"/>
    <property type="molecule type" value="Genomic_DNA"/>
</dbReference>
<dbReference type="Gene3D" id="3.40.30.10">
    <property type="entry name" value="Glutaredoxin"/>
    <property type="match status" value="1"/>
</dbReference>